<feature type="compositionally biased region" description="Basic and acidic residues" evidence="1">
    <location>
        <begin position="225"/>
        <end position="235"/>
    </location>
</feature>
<protein>
    <submittedName>
        <fullName evidence="2">Uncharacterized protein</fullName>
    </submittedName>
</protein>
<dbReference type="RefSeq" id="XP_021875730.1">
    <property type="nucleotide sequence ID" value="XM_022029512.1"/>
</dbReference>
<dbReference type="EMBL" id="MCFF01000071">
    <property type="protein sequence ID" value="ORY98319.1"/>
    <property type="molecule type" value="Genomic_DNA"/>
</dbReference>
<dbReference type="GeneID" id="33571355"/>
<reference evidence="2 3" key="1">
    <citation type="submission" date="2016-07" db="EMBL/GenBank/DDBJ databases">
        <title>Pervasive Adenine N6-methylation of Active Genes in Fungi.</title>
        <authorList>
            <consortium name="DOE Joint Genome Institute"/>
            <person name="Mondo S.J."/>
            <person name="Dannebaum R.O."/>
            <person name="Kuo R.C."/>
            <person name="Labutti K."/>
            <person name="Haridas S."/>
            <person name="Kuo A."/>
            <person name="Salamov A."/>
            <person name="Ahrendt S.R."/>
            <person name="Lipzen A."/>
            <person name="Sullivan W."/>
            <person name="Andreopoulos W.B."/>
            <person name="Clum A."/>
            <person name="Lindquist E."/>
            <person name="Daum C."/>
            <person name="Ramamoorthy G.K."/>
            <person name="Gryganskyi A."/>
            <person name="Culley D."/>
            <person name="Magnuson J.K."/>
            <person name="James T.Y."/>
            <person name="O'Malley M.A."/>
            <person name="Stajich J.E."/>
            <person name="Spatafora J.W."/>
            <person name="Visel A."/>
            <person name="Grigoriev I.V."/>
        </authorList>
    </citation>
    <scope>NUCLEOTIDE SEQUENCE [LARGE SCALE GENOMIC DNA]</scope>
    <source>
        <strain evidence="2 3">NRRL 3116</strain>
    </source>
</reference>
<dbReference type="InParanoid" id="A0A1Y2G6I1"/>
<accession>A0A1Y2G6I1</accession>
<dbReference type="Proteomes" id="UP000193648">
    <property type="component" value="Unassembled WGS sequence"/>
</dbReference>
<feature type="region of interest" description="Disordered" evidence="1">
    <location>
        <begin position="225"/>
        <end position="250"/>
    </location>
</feature>
<proteinExistence type="predicted"/>
<comment type="caution">
    <text evidence="2">The sequence shown here is derived from an EMBL/GenBank/DDBJ whole genome shotgun (WGS) entry which is preliminary data.</text>
</comment>
<keyword evidence="3" id="KW-1185">Reference proteome</keyword>
<organism evidence="2 3">
    <name type="scientific">Lobosporangium transversale</name>
    <dbReference type="NCBI Taxonomy" id="64571"/>
    <lineage>
        <taxon>Eukaryota</taxon>
        <taxon>Fungi</taxon>
        <taxon>Fungi incertae sedis</taxon>
        <taxon>Mucoromycota</taxon>
        <taxon>Mortierellomycotina</taxon>
        <taxon>Mortierellomycetes</taxon>
        <taxon>Mortierellales</taxon>
        <taxon>Mortierellaceae</taxon>
        <taxon>Lobosporangium</taxon>
    </lineage>
</organism>
<name>A0A1Y2G6I1_9FUNG</name>
<sequence>MIQGSSLNKKGKNLSCSKNPYGPPADPAFHYVPWERPIREVSKIKKLFLESELCNFVARTESALYQDGDEVRPRKYLFLEGGRQLDLSRKPMKRNDFDIFWVHEPSLFKQLRRRNLMLVKEVDRQRLEVSVKAATSTETEVMTEASSSRQESTLEMSERQLQKVLKELEAVDIDSPRSKLLQEKATLFSPVELHYSFTSGENSFEHDDRDPAFIQADRHALWRERGDPRYRDRSPSLEIGGSIPPKSSIGTLLGVRKRSEDDDGESERAQHHQRRKVLEDVDMMVIDIINLYKMVREQGEIIADLTKQVEDLQKQVGRSRKYNLRPTPSRNSNRKGKK</sequence>
<evidence type="ECO:0000313" key="2">
    <source>
        <dbReference type="EMBL" id="ORY98319.1"/>
    </source>
</evidence>
<evidence type="ECO:0000256" key="1">
    <source>
        <dbReference type="SAM" id="MobiDB-lite"/>
    </source>
</evidence>
<evidence type="ECO:0000313" key="3">
    <source>
        <dbReference type="Proteomes" id="UP000193648"/>
    </source>
</evidence>
<feature type="region of interest" description="Disordered" evidence="1">
    <location>
        <begin position="316"/>
        <end position="338"/>
    </location>
</feature>
<dbReference type="AlphaFoldDB" id="A0A1Y2G6I1"/>
<gene>
    <name evidence="2" type="ORF">BCR41DRAFT_415657</name>
</gene>